<dbReference type="OrthoDB" id="7950298at2"/>
<evidence type="ECO:0000313" key="2">
    <source>
        <dbReference type="Proteomes" id="UP000315364"/>
    </source>
</evidence>
<dbReference type="Proteomes" id="UP000315364">
    <property type="component" value="Chromosome"/>
</dbReference>
<organism evidence="1 2">
    <name type="scientific">Devosia ginsengisoli</name>
    <dbReference type="NCBI Taxonomy" id="400770"/>
    <lineage>
        <taxon>Bacteria</taxon>
        <taxon>Pseudomonadati</taxon>
        <taxon>Pseudomonadota</taxon>
        <taxon>Alphaproteobacteria</taxon>
        <taxon>Hyphomicrobiales</taxon>
        <taxon>Devosiaceae</taxon>
        <taxon>Devosia</taxon>
    </lineage>
</organism>
<protein>
    <submittedName>
        <fullName evidence="1">Uncharacterized protein</fullName>
    </submittedName>
</protein>
<dbReference type="RefSeq" id="WP_146290581.1">
    <property type="nucleotide sequence ID" value="NZ_CP042304.1"/>
</dbReference>
<name>A0A5B8LUC2_9HYPH</name>
<reference evidence="1 2" key="1">
    <citation type="submission" date="2019-07" db="EMBL/GenBank/DDBJ databases">
        <title>Full genome sequence of Devosia sp. Gsoil 520.</title>
        <authorList>
            <person name="Im W.-T."/>
        </authorList>
    </citation>
    <scope>NUCLEOTIDE SEQUENCE [LARGE SCALE GENOMIC DNA]</scope>
    <source>
        <strain evidence="1 2">Gsoil 520</strain>
    </source>
</reference>
<accession>A0A5B8LUC2</accession>
<sequence>MSAAIGISPAIMISRKAHAAAGQGNALVEVARLRADLSVAAQREHDRTALLHPEADIAPPAIYTGADVDRLV</sequence>
<proteinExistence type="predicted"/>
<dbReference type="KEGG" id="dea:FPZ08_14025"/>
<keyword evidence="2" id="KW-1185">Reference proteome</keyword>
<evidence type="ECO:0000313" key="1">
    <source>
        <dbReference type="EMBL" id="QDZ11763.1"/>
    </source>
</evidence>
<dbReference type="EMBL" id="CP042304">
    <property type="protein sequence ID" value="QDZ11763.1"/>
    <property type="molecule type" value="Genomic_DNA"/>
</dbReference>
<gene>
    <name evidence="1" type="ORF">FPZ08_14025</name>
</gene>
<dbReference type="AlphaFoldDB" id="A0A5B8LUC2"/>